<dbReference type="AlphaFoldDB" id="A0A7C9D206"/>
<organism evidence="1">
    <name type="scientific">Opuntia streptacantha</name>
    <name type="common">Prickly pear cactus</name>
    <name type="synonym">Opuntia cardona</name>
    <dbReference type="NCBI Taxonomy" id="393608"/>
    <lineage>
        <taxon>Eukaryota</taxon>
        <taxon>Viridiplantae</taxon>
        <taxon>Streptophyta</taxon>
        <taxon>Embryophyta</taxon>
        <taxon>Tracheophyta</taxon>
        <taxon>Spermatophyta</taxon>
        <taxon>Magnoliopsida</taxon>
        <taxon>eudicotyledons</taxon>
        <taxon>Gunneridae</taxon>
        <taxon>Pentapetalae</taxon>
        <taxon>Caryophyllales</taxon>
        <taxon>Cactineae</taxon>
        <taxon>Cactaceae</taxon>
        <taxon>Opuntioideae</taxon>
        <taxon>Opuntia</taxon>
    </lineage>
</organism>
<name>A0A7C9D206_OPUST</name>
<dbReference type="EMBL" id="GISG01078257">
    <property type="protein sequence ID" value="MBA4631566.1"/>
    <property type="molecule type" value="Transcribed_RNA"/>
</dbReference>
<accession>A0A7C9D206</accession>
<sequence>MPPCSASQTYFPTSNLHGYGTKSPTFYGQYTLFSSPSRLRPAFALYRPAGLHPPPFFQSICLKLSSTGRRFTLHQRQICLKLDLLLQKLKMGLIRYVFLPKLKLCYVWQFSGSSSNFVRPISGSIMF</sequence>
<protein>
    <submittedName>
        <fullName evidence="1">Uncharacterized protein</fullName>
    </submittedName>
</protein>
<reference evidence="1" key="1">
    <citation type="journal article" date="2013" name="J. Plant Res.">
        <title>Effect of fungi and light on seed germination of three Opuntia species from semiarid lands of central Mexico.</title>
        <authorList>
            <person name="Delgado-Sanchez P."/>
            <person name="Jimenez-Bremont J.F."/>
            <person name="Guerrero-Gonzalez Mde L."/>
            <person name="Flores J."/>
        </authorList>
    </citation>
    <scope>NUCLEOTIDE SEQUENCE</scope>
    <source>
        <tissue evidence="1">Cladode</tissue>
    </source>
</reference>
<proteinExistence type="predicted"/>
<reference evidence="1" key="2">
    <citation type="submission" date="2020-07" db="EMBL/GenBank/DDBJ databases">
        <authorList>
            <person name="Vera ALvarez R."/>
            <person name="Arias-Moreno D.M."/>
            <person name="Jimenez-Jacinto V."/>
            <person name="Jimenez-Bremont J.F."/>
            <person name="Swaminathan K."/>
            <person name="Moose S.P."/>
            <person name="Guerrero-Gonzalez M.L."/>
            <person name="Marino-Ramirez L."/>
            <person name="Landsman D."/>
            <person name="Rodriguez-Kessler M."/>
            <person name="Delgado-Sanchez P."/>
        </authorList>
    </citation>
    <scope>NUCLEOTIDE SEQUENCE</scope>
    <source>
        <tissue evidence="1">Cladode</tissue>
    </source>
</reference>
<evidence type="ECO:0000313" key="1">
    <source>
        <dbReference type="EMBL" id="MBA4631566.1"/>
    </source>
</evidence>